<sequence>MSGLQPIALALLLGAVLGLGLWSIVATAPMLARPRLIDRVAPHLIDVTPAAREHAQRRNIDPLPVLGQLFAPAIGWLRRLLAEVVGGNEVVAARLRQSGSHQSVERFRTEQAVWALGGALLGVVAALAMFRSSANQLLVFLLLPLMGGAMAVVVRELRLRHAAAARIRRIASEYPTVLEFMSLSLAAGEGIFDAMVRVSGLGNSELGVEFGGVVRRVRAGASLGSSLRDLGRDLGYVPLARTCDHLITAMDRGAPLVEVLQAQAGDARGLGKRELLEMAGRNELRMMVPLVLLILPVTVLFALYPSFFIISTSF</sequence>
<gene>
    <name evidence="8" type="ORF">ACFSW7_08730</name>
</gene>
<dbReference type="RefSeq" id="WP_019617794.1">
    <property type="nucleotide sequence ID" value="NZ_JBHUNE010000006.1"/>
</dbReference>
<evidence type="ECO:0000256" key="6">
    <source>
        <dbReference type="SAM" id="Phobius"/>
    </source>
</evidence>
<organism evidence="8 9">
    <name type="scientific">Gulosibacter faecalis</name>
    <dbReference type="NCBI Taxonomy" id="272240"/>
    <lineage>
        <taxon>Bacteria</taxon>
        <taxon>Bacillati</taxon>
        <taxon>Actinomycetota</taxon>
        <taxon>Actinomycetes</taxon>
        <taxon>Micrococcales</taxon>
        <taxon>Microbacteriaceae</taxon>
        <taxon>Gulosibacter</taxon>
    </lineage>
</organism>
<name>A0ABW5UXM8_9MICO</name>
<evidence type="ECO:0000313" key="9">
    <source>
        <dbReference type="Proteomes" id="UP001597492"/>
    </source>
</evidence>
<keyword evidence="2" id="KW-1003">Cell membrane</keyword>
<feature type="transmembrane region" description="Helical" evidence="6">
    <location>
        <begin position="288"/>
        <end position="310"/>
    </location>
</feature>
<dbReference type="Proteomes" id="UP001597492">
    <property type="component" value="Unassembled WGS sequence"/>
</dbReference>
<dbReference type="Pfam" id="PF00482">
    <property type="entry name" value="T2SSF"/>
    <property type="match status" value="1"/>
</dbReference>
<dbReference type="PANTHER" id="PTHR35007">
    <property type="entry name" value="INTEGRAL MEMBRANE PROTEIN-RELATED"/>
    <property type="match status" value="1"/>
</dbReference>
<dbReference type="EMBL" id="JBHUNE010000006">
    <property type="protein sequence ID" value="MFD2758462.1"/>
    <property type="molecule type" value="Genomic_DNA"/>
</dbReference>
<evidence type="ECO:0000256" key="1">
    <source>
        <dbReference type="ARBA" id="ARBA00004651"/>
    </source>
</evidence>
<evidence type="ECO:0000256" key="4">
    <source>
        <dbReference type="ARBA" id="ARBA00022989"/>
    </source>
</evidence>
<dbReference type="InterPro" id="IPR018076">
    <property type="entry name" value="T2SS_GspF_dom"/>
</dbReference>
<reference evidence="9" key="1">
    <citation type="journal article" date="2019" name="Int. J. Syst. Evol. Microbiol.">
        <title>The Global Catalogue of Microorganisms (GCM) 10K type strain sequencing project: providing services to taxonomists for standard genome sequencing and annotation.</title>
        <authorList>
            <consortium name="The Broad Institute Genomics Platform"/>
            <consortium name="The Broad Institute Genome Sequencing Center for Infectious Disease"/>
            <person name="Wu L."/>
            <person name="Ma J."/>
        </authorList>
    </citation>
    <scope>NUCLEOTIDE SEQUENCE [LARGE SCALE GENOMIC DNA]</scope>
    <source>
        <strain evidence="9">TISTR 1514</strain>
    </source>
</reference>
<evidence type="ECO:0000313" key="8">
    <source>
        <dbReference type="EMBL" id="MFD2758462.1"/>
    </source>
</evidence>
<evidence type="ECO:0000256" key="3">
    <source>
        <dbReference type="ARBA" id="ARBA00022692"/>
    </source>
</evidence>
<feature type="domain" description="Type II secretion system protein GspF" evidence="7">
    <location>
        <begin position="178"/>
        <end position="302"/>
    </location>
</feature>
<keyword evidence="3 6" id="KW-0812">Transmembrane</keyword>
<comment type="caution">
    <text evidence="8">The sequence shown here is derived from an EMBL/GenBank/DDBJ whole genome shotgun (WGS) entry which is preliminary data.</text>
</comment>
<accession>A0ABW5UXM8</accession>
<proteinExistence type="predicted"/>
<dbReference type="PANTHER" id="PTHR35007:SF4">
    <property type="entry name" value="CONSERVED TRANSMEMBRANE PROTEIN-RELATED"/>
    <property type="match status" value="1"/>
</dbReference>
<protein>
    <submittedName>
        <fullName evidence="8">Type II secretion system F family protein</fullName>
    </submittedName>
</protein>
<evidence type="ECO:0000256" key="5">
    <source>
        <dbReference type="ARBA" id="ARBA00023136"/>
    </source>
</evidence>
<evidence type="ECO:0000259" key="7">
    <source>
        <dbReference type="Pfam" id="PF00482"/>
    </source>
</evidence>
<feature type="transmembrane region" description="Helical" evidence="6">
    <location>
        <begin position="136"/>
        <end position="154"/>
    </location>
</feature>
<evidence type="ECO:0000256" key="2">
    <source>
        <dbReference type="ARBA" id="ARBA00022475"/>
    </source>
</evidence>
<feature type="transmembrane region" description="Helical" evidence="6">
    <location>
        <begin position="112"/>
        <end position="130"/>
    </location>
</feature>
<keyword evidence="5 6" id="KW-0472">Membrane</keyword>
<keyword evidence="9" id="KW-1185">Reference proteome</keyword>
<comment type="subcellular location">
    <subcellularLocation>
        <location evidence="1">Cell membrane</location>
        <topology evidence="1">Multi-pass membrane protein</topology>
    </subcellularLocation>
</comment>
<feature type="transmembrane region" description="Helical" evidence="6">
    <location>
        <begin position="6"/>
        <end position="32"/>
    </location>
</feature>
<keyword evidence="4 6" id="KW-1133">Transmembrane helix</keyword>